<dbReference type="Gene3D" id="3.40.50.720">
    <property type="entry name" value="NAD(P)-binding Rossmann-like Domain"/>
    <property type="match status" value="1"/>
</dbReference>
<dbReference type="InterPro" id="IPR051203">
    <property type="entry name" value="Polysaccharide_Synthase-Rel"/>
</dbReference>
<dbReference type="PANTHER" id="PTHR43318">
    <property type="entry name" value="UDP-N-ACETYLGLUCOSAMINE 4,6-DEHYDRATASE"/>
    <property type="match status" value="1"/>
</dbReference>
<name>A0A0F9CU48_9ZZZZ</name>
<comment type="similarity">
    <text evidence="1">Belongs to the polysaccharide synthase family.</text>
</comment>
<dbReference type="Pfam" id="PF02719">
    <property type="entry name" value="Polysacc_synt_2"/>
    <property type="match status" value="1"/>
</dbReference>
<dbReference type="SUPFAM" id="SSF51735">
    <property type="entry name" value="NAD(P)-binding Rossmann-fold domains"/>
    <property type="match status" value="1"/>
</dbReference>
<dbReference type="PANTHER" id="PTHR43318:SF2">
    <property type="entry name" value="UDP-N-ACETYLGLUCOSAMINE 4,6-DEHYDRATASE (INVERTING)"/>
    <property type="match status" value="1"/>
</dbReference>
<dbReference type="InterPro" id="IPR036291">
    <property type="entry name" value="NAD(P)-bd_dom_sf"/>
</dbReference>
<dbReference type="InterPro" id="IPR003869">
    <property type="entry name" value="Polysac_CapD-like"/>
</dbReference>
<dbReference type="AlphaFoldDB" id="A0A0F9CU48"/>
<proteinExistence type="inferred from homology"/>
<reference evidence="3" key="1">
    <citation type="journal article" date="2015" name="Nature">
        <title>Complex archaea that bridge the gap between prokaryotes and eukaryotes.</title>
        <authorList>
            <person name="Spang A."/>
            <person name="Saw J.H."/>
            <person name="Jorgensen S.L."/>
            <person name="Zaremba-Niedzwiedzka K."/>
            <person name="Martijn J."/>
            <person name="Lind A.E."/>
            <person name="van Eijk R."/>
            <person name="Schleper C."/>
            <person name="Guy L."/>
            <person name="Ettema T.J."/>
        </authorList>
    </citation>
    <scope>NUCLEOTIDE SEQUENCE</scope>
</reference>
<evidence type="ECO:0000259" key="2">
    <source>
        <dbReference type="Pfam" id="PF02719"/>
    </source>
</evidence>
<gene>
    <name evidence="3" type="ORF">LCGC14_2280860</name>
</gene>
<sequence length="275" mass="30380">MSILITGGTGSFGRAFVKQALKGDVERICVFSRGEHAQAQMRAEFNDNEHLRWLIGDVRDRDRLRRAFEGIEVVIHAAALKRIEVGQYNPDEMVKTNIIGAINVIEAAALAGVKKVVALSSDKAYQPISPYGQSKALAESLFLNANNIYGEHGPQFSVTRYGNVAGSAGSVIPKWRSILPDIVPITAPDATRFWMFMSEAVDLVFNTIEKMPETIVIPQLPAFRLGDLAEAMNAKMKVTGLPKWEKKHESLDEGLSSNKARRMSVEELKEALELV</sequence>
<comment type="caution">
    <text evidence="3">The sequence shown here is derived from an EMBL/GenBank/DDBJ whole genome shotgun (WGS) entry which is preliminary data.</text>
</comment>
<evidence type="ECO:0000256" key="1">
    <source>
        <dbReference type="ARBA" id="ARBA00007430"/>
    </source>
</evidence>
<dbReference type="EMBL" id="LAZR01031729">
    <property type="protein sequence ID" value="KKL52898.1"/>
    <property type="molecule type" value="Genomic_DNA"/>
</dbReference>
<evidence type="ECO:0000313" key="3">
    <source>
        <dbReference type="EMBL" id="KKL52898.1"/>
    </source>
</evidence>
<organism evidence="3">
    <name type="scientific">marine sediment metagenome</name>
    <dbReference type="NCBI Taxonomy" id="412755"/>
    <lineage>
        <taxon>unclassified sequences</taxon>
        <taxon>metagenomes</taxon>
        <taxon>ecological metagenomes</taxon>
    </lineage>
</organism>
<feature type="domain" description="Polysaccharide biosynthesis protein CapD-like" evidence="2">
    <location>
        <begin position="3"/>
        <end position="253"/>
    </location>
</feature>
<protein>
    <recommendedName>
        <fullName evidence="2">Polysaccharide biosynthesis protein CapD-like domain-containing protein</fullName>
    </recommendedName>
</protein>
<accession>A0A0F9CU48</accession>